<dbReference type="AlphaFoldDB" id="A0AAV2KUA4"/>
<dbReference type="EMBL" id="OZ035824">
    <property type="protein sequence ID" value="CAL1592540.1"/>
    <property type="molecule type" value="Genomic_DNA"/>
</dbReference>
<gene>
    <name evidence="1" type="ORF">KC01_LOCUS21783</name>
</gene>
<keyword evidence="2" id="KW-1185">Reference proteome</keyword>
<sequence>MSTHGWAELAWICRGGGWGGGGSCVSEGAPAGQKGRDRDERGPRALTVRLQAGPVPSRLRPEEGAAYLALPPPWPRALAAGGGRCHVGPSVSCVCGQPAATSHDFFLLASLSTQSAIPASVGITPDLTPDAADLSSSAPPLRVLRALFSKPGRVLTSGVVLLRRAETHAEPPHDQRIHLRQTRTLRSYENIRKCEVSPQSLPGPRACRAPGQQDLTDMALSLQMGKQRVLGSVGLAPVAEDETEQMSRLMGIEGSV</sequence>
<name>A0AAV2KUA4_KNICA</name>
<evidence type="ECO:0000313" key="1">
    <source>
        <dbReference type="EMBL" id="CAL1592540.1"/>
    </source>
</evidence>
<evidence type="ECO:0000313" key="2">
    <source>
        <dbReference type="Proteomes" id="UP001497482"/>
    </source>
</evidence>
<reference evidence="1 2" key="1">
    <citation type="submission" date="2024-04" db="EMBL/GenBank/DDBJ databases">
        <authorList>
            <person name="Waldvogel A.-M."/>
            <person name="Schoenle A."/>
        </authorList>
    </citation>
    <scope>NUCLEOTIDE SEQUENCE [LARGE SCALE GENOMIC DNA]</scope>
</reference>
<organism evidence="1 2">
    <name type="scientific">Knipowitschia caucasica</name>
    <name type="common">Caucasian dwarf goby</name>
    <name type="synonym">Pomatoschistus caucasicus</name>
    <dbReference type="NCBI Taxonomy" id="637954"/>
    <lineage>
        <taxon>Eukaryota</taxon>
        <taxon>Metazoa</taxon>
        <taxon>Chordata</taxon>
        <taxon>Craniata</taxon>
        <taxon>Vertebrata</taxon>
        <taxon>Euteleostomi</taxon>
        <taxon>Actinopterygii</taxon>
        <taxon>Neopterygii</taxon>
        <taxon>Teleostei</taxon>
        <taxon>Neoteleostei</taxon>
        <taxon>Acanthomorphata</taxon>
        <taxon>Gobiaria</taxon>
        <taxon>Gobiiformes</taxon>
        <taxon>Gobioidei</taxon>
        <taxon>Gobiidae</taxon>
        <taxon>Gobiinae</taxon>
        <taxon>Knipowitschia</taxon>
    </lineage>
</organism>
<dbReference type="Proteomes" id="UP001497482">
    <property type="component" value="Chromosome 2"/>
</dbReference>
<protein>
    <submittedName>
        <fullName evidence="1">Uncharacterized protein</fullName>
    </submittedName>
</protein>
<proteinExistence type="predicted"/>
<accession>A0AAV2KUA4</accession>